<dbReference type="EMBL" id="KN837254">
    <property type="protein sequence ID" value="KIJ30773.1"/>
    <property type="molecule type" value="Genomic_DNA"/>
</dbReference>
<dbReference type="OrthoDB" id="2449121at2759"/>
<dbReference type="HOGENOM" id="CLU_005726_4_0_1"/>
<dbReference type="PANTHER" id="PTHR35871:SF1">
    <property type="entry name" value="CXC1-LIKE CYSTEINE CLUSTER ASSOCIATED WITH KDZ TRANSPOSASES DOMAIN-CONTAINING PROTEIN"/>
    <property type="match status" value="1"/>
</dbReference>
<accession>A0A0C9TLJ8</accession>
<sequence length="189" mass="21353">MPTVDKSTSEVTYPILKSREKLHIIIHHDEMSVAANEQWRRVWLTEGQQPLQKKGNGRSIHVSDFILETTCRIVLPPDEVKKQKILPLERQLKATDARVVIHPGKNGDPWWDNSQLMKQIENAIPIFEVLHPGAVGIWIFDCSSAHEAFSEAAFNIKNMNVNPGGKQHLLRPTIILLNNPPPAPCKVDP</sequence>
<dbReference type="Proteomes" id="UP000054279">
    <property type="component" value="Unassembled WGS sequence"/>
</dbReference>
<organism evidence="1 2">
    <name type="scientific">Sphaerobolus stellatus (strain SS14)</name>
    <dbReference type="NCBI Taxonomy" id="990650"/>
    <lineage>
        <taxon>Eukaryota</taxon>
        <taxon>Fungi</taxon>
        <taxon>Dikarya</taxon>
        <taxon>Basidiomycota</taxon>
        <taxon>Agaricomycotina</taxon>
        <taxon>Agaricomycetes</taxon>
        <taxon>Phallomycetidae</taxon>
        <taxon>Geastrales</taxon>
        <taxon>Sphaerobolaceae</taxon>
        <taxon>Sphaerobolus</taxon>
    </lineage>
</organism>
<evidence type="ECO:0000313" key="1">
    <source>
        <dbReference type="EMBL" id="KIJ30773.1"/>
    </source>
</evidence>
<dbReference type="AlphaFoldDB" id="A0A0C9TLJ8"/>
<dbReference type="PANTHER" id="PTHR35871">
    <property type="entry name" value="EXPRESSED PROTEIN"/>
    <property type="match status" value="1"/>
</dbReference>
<reference evidence="1 2" key="1">
    <citation type="submission" date="2014-06" db="EMBL/GenBank/DDBJ databases">
        <title>Evolutionary Origins and Diversification of the Mycorrhizal Mutualists.</title>
        <authorList>
            <consortium name="DOE Joint Genome Institute"/>
            <consortium name="Mycorrhizal Genomics Consortium"/>
            <person name="Kohler A."/>
            <person name="Kuo A."/>
            <person name="Nagy L.G."/>
            <person name="Floudas D."/>
            <person name="Copeland A."/>
            <person name="Barry K.W."/>
            <person name="Cichocki N."/>
            <person name="Veneault-Fourrey C."/>
            <person name="LaButti K."/>
            <person name="Lindquist E.A."/>
            <person name="Lipzen A."/>
            <person name="Lundell T."/>
            <person name="Morin E."/>
            <person name="Murat C."/>
            <person name="Riley R."/>
            <person name="Ohm R."/>
            <person name="Sun H."/>
            <person name="Tunlid A."/>
            <person name="Henrissat B."/>
            <person name="Grigoriev I.V."/>
            <person name="Hibbett D.S."/>
            <person name="Martin F."/>
        </authorList>
    </citation>
    <scope>NUCLEOTIDE SEQUENCE [LARGE SCALE GENOMIC DNA]</scope>
    <source>
        <strain evidence="1 2">SS14</strain>
    </source>
</reference>
<proteinExistence type="predicted"/>
<name>A0A0C9TLJ8_SPHS4</name>
<keyword evidence="2" id="KW-1185">Reference proteome</keyword>
<gene>
    <name evidence="1" type="ORF">M422DRAFT_267604</name>
</gene>
<evidence type="ECO:0008006" key="3">
    <source>
        <dbReference type="Google" id="ProtNLM"/>
    </source>
</evidence>
<protein>
    <recommendedName>
        <fullName evidence="3">DDE-1 domain-containing protein</fullName>
    </recommendedName>
</protein>
<evidence type="ECO:0000313" key="2">
    <source>
        <dbReference type="Proteomes" id="UP000054279"/>
    </source>
</evidence>